<dbReference type="EMBL" id="CAEZVV010000190">
    <property type="protein sequence ID" value="CAB4660061.1"/>
    <property type="molecule type" value="Genomic_DNA"/>
</dbReference>
<evidence type="ECO:0000313" key="3">
    <source>
        <dbReference type="EMBL" id="CAB4665430.1"/>
    </source>
</evidence>
<evidence type="ECO:0000313" key="1">
    <source>
        <dbReference type="EMBL" id="CAB4557810.1"/>
    </source>
</evidence>
<reference evidence="3" key="1">
    <citation type="submission" date="2020-05" db="EMBL/GenBank/DDBJ databases">
        <authorList>
            <person name="Chiriac C."/>
            <person name="Salcher M."/>
            <person name="Ghai R."/>
            <person name="Kavagutti S V."/>
        </authorList>
    </citation>
    <scope>NUCLEOTIDE SEQUENCE</scope>
</reference>
<organism evidence="3">
    <name type="scientific">freshwater metagenome</name>
    <dbReference type="NCBI Taxonomy" id="449393"/>
    <lineage>
        <taxon>unclassified sequences</taxon>
        <taxon>metagenomes</taxon>
        <taxon>ecological metagenomes</taxon>
    </lineage>
</organism>
<sequence>MITRKKAHPSALCPCDCMDIAQTTTTIFQIWFEEERNLSGFFVTRTNTYIHFVQPAL</sequence>
<name>A0A6J6LU81_9ZZZZ</name>
<evidence type="ECO:0000313" key="2">
    <source>
        <dbReference type="EMBL" id="CAB4660061.1"/>
    </source>
</evidence>
<gene>
    <name evidence="1" type="ORF">UFOPK1495_01300</name>
    <name evidence="2" type="ORF">UFOPK2143_01785</name>
    <name evidence="3" type="ORF">UFOPK2350_00026</name>
</gene>
<accession>A0A6J6LU81</accession>
<dbReference type="AlphaFoldDB" id="A0A6J6LU81"/>
<proteinExistence type="predicted"/>
<dbReference type="EMBL" id="CAEZSU010000148">
    <property type="protein sequence ID" value="CAB4557810.1"/>
    <property type="molecule type" value="Genomic_DNA"/>
</dbReference>
<dbReference type="EMBL" id="CAEZXE010000001">
    <property type="protein sequence ID" value="CAB4665430.1"/>
    <property type="molecule type" value="Genomic_DNA"/>
</dbReference>
<protein>
    <submittedName>
        <fullName evidence="3">Unannotated protein</fullName>
    </submittedName>
</protein>